<keyword evidence="2" id="KW-1185">Reference proteome</keyword>
<accession>W7XIN7</accession>
<dbReference type="Proteomes" id="UP000009168">
    <property type="component" value="Unassembled WGS sequence"/>
</dbReference>
<reference evidence="2" key="1">
    <citation type="journal article" date="2006" name="PLoS Biol.">
        <title>Macronuclear genome sequence of the ciliate Tetrahymena thermophila, a model eukaryote.</title>
        <authorList>
            <person name="Eisen J.A."/>
            <person name="Coyne R.S."/>
            <person name="Wu M."/>
            <person name="Wu D."/>
            <person name="Thiagarajan M."/>
            <person name="Wortman J.R."/>
            <person name="Badger J.H."/>
            <person name="Ren Q."/>
            <person name="Amedeo P."/>
            <person name="Jones K.M."/>
            <person name="Tallon L.J."/>
            <person name="Delcher A.L."/>
            <person name="Salzberg S.L."/>
            <person name="Silva J.C."/>
            <person name="Haas B.J."/>
            <person name="Majoros W.H."/>
            <person name="Farzad M."/>
            <person name="Carlton J.M."/>
            <person name="Smith R.K. Jr."/>
            <person name="Garg J."/>
            <person name="Pearlman R.E."/>
            <person name="Karrer K.M."/>
            <person name="Sun L."/>
            <person name="Manning G."/>
            <person name="Elde N.C."/>
            <person name="Turkewitz A.P."/>
            <person name="Asai D.J."/>
            <person name="Wilkes D.E."/>
            <person name="Wang Y."/>
            <person name="Cai H."/>
            <person name="Collins K."/>
            <person name="Stewart B.A."/>
            <person name="Lee S.R."/>
            <person name="Wilamowska K."/>
            <person name="Weinberg Z."/>
            <person name="Ruzzo W.L."/>
            <person name="Wloga D."/>
            <person name="Gaertig J."/>
            <person name="Frankel J."/>
            <person name="Tsao C.-C."/>
            <person name="Gorovsky M.A."/>
            <person name="Keeling P.J."/>
            <person name="Waller R.F."/>
            <person name="Patron N.J."/>
            <person name="Cherry J.M."/>
            <person name="Stover N.A."/>
            <person name="Krieger C.J."/>
            <person name="del Toro C."/>
            <person name="Ryder H.F."/>
            <person name="Williamson S.C."/>
            <person name="Barbeau R.A."/>
            <person name="Hamilton E.P."/>
            <person name="Orias E."/>
        </authorList>
    </citation>
    <scope>NUCLEOTIDE SEQUENCE [LARGE SCALE GENOMIC DNA]</scope>
    <source>
        <strain evidence="2">SB210</strain>
    </source>
</reference>
<sequence>MKDLIFTQFSWITTQKRSQIKDLYLQRSFSQILHLDGIRSLKQLLNLFCFGEQGKKLLWSYLHPSQHLQTQSFCQEASIFTTLKQAFYEQPFLSSKRKVYFQCQTIKASGSYFYHLSFLVNNLNIQYIRKLQECIFNLNK</sequence>
<gene>
    <name evidence="1" type="ORF">TTHERM_000139729</name>
</gene>
<evidence type="ECO:0000313" key="1">
    <source>
        <dbReference type="EMBL" id="EWS73469.1"/>
    </source>
</evidence>
<organism evidence="1 2">
    <name type="scientific">Tetrahymena thermophila (strain SB210)</name>
    <dbReference type="NCBI Taxonomy" id="312017"/>
    <lineage>
        <taxon>Eukaryota</taxon>
        <taxon>Sar</taxon>
        <taxon>Alveolata</taxon>
        <taxon>Ciliophora</taxon>
        <taxon>Intramacronucleata</taxon>
        <taxon>Oligohymenophorea</taxon>
        <taxon>Hymenostomatida</taxon>
        <taxon>Tetrahymenina</taxon>
        <taxon>Tetrahymenidae</taxon>
        <taxon>Tetrahymena</taxon>
    </lineage>
</organism>
<name>W7XIN7_TETTS</name>
<dbReference type="GeneID" id="24437477"/>
<dbReference type="InParanoid" id="W7XIN7"/>
<protein>
    <submittedName>
        <fullName evidence="1">Uncharacterized protein</fullName>
    </submittedName>
</protein>
<evidence type="ECO:0000313" key="2">
    <source>
        <dbReference type="Proteomes" id="UP000009168"/>
    </source>
</evidence>
<dbReference type="EMBL" id="GG662639">
    <property type="protein sequence ID" value="EWS73469.1"/>
    <property type="molecule type" value="Genomic_DNA"/>
</dbReference>
<proteinExistence type="predicted"/>
<dbReference type="RefSeq" id="XP_012653951.1">
    <property type="nucleotide sequence ID" value="XM_012798497.1"/>
</dbReference>
<dbReference type="KEGG" id="tet:TTHERM_000139729"/>
<dbReference type="AlphaFoldDB" id="W7XIN7"/>